<dbReference type="GO" id="GO:0005737">
    <property type="term" value="C:cytoplasm"/>
    <property type="evidence" value="ECO:0007669"/>
    <property type="project" value="TreeGrafter"/>
</dbReference>
<organism evidence="1 2">
    <name type="scientific">Pseudocercospora musae</name>
    <dbReference type="NCBI Taxonomy" id="113226"/>
    <lineage>
        <taxon>Eukaryota</taxon>
        <taxon>Fungi</taxon>
        <taxon>Dikarya</taxon>
        <taxon>Ascomycota</taxon>
        <taxon>Pezizomycotina</taxon>
        <taxon>Dothideomycetes</taxon>
        <taxon>Dothideomycetidae</taxon>
        <taxon>Mycosphaerellales</taxon>
        <taxon>Mycosphaerellaceae</taxon>
        <taxon>Pseudocercospora</taxon>
    </lineage>
</organism>
<dbReference type="AlphaFoldDB" id="A0A139I321"/>
<accession>A0A139I321</accession>
<protein>
    <recommendedName>
        <fullName evidence="3">NAD-dependent epimerase/dehydratase domain-containing protein</fullName>
    </recommendedName>
</protein>
<dbReference type="InterPro" id="IPR051783">
    <property type="entry name" value="NAD(P)-dependent_oxidoreduct"/>
</dbReference>
<dbReference type="PANTHER" id="PTHR48079:SF6">
    <property type="entry name" value="NAD(P)-BINDING DOMAIN-CONTAINING PROTEIN-RELATED"/>
    <property type="match status" value="1"/>
</dbReference>
<dbReference type="SUPFAM" id="SSF51735">
    <property type="entry name" value="NAD(P)-binding Rossmann-fold domains"/>
    <property type="match status" value="1"/>
</dbReference>
<dbReference type="PANTHER" id="PTHR48079">
    <property type="entry name" value="PROTEIN YEEZ"/>
    <property type="match status" value="1"/>
</dbReference>
<dbReference type="Proteomes" id="UP000073492">
    <property type="component" value="Unassembled WGS sequence"/>
</dbReference>
<evidence type="ECO:0000313" key="2">
    <source>
        <dbReference type="Proteomes" id="UP000073492"/>
    </source>
</evidence>
<dbReference type="OrthoDB" id="2130169at2759"/>
<sequence length="346" mass="38331">MAPKIFITGITGYIAGDAFYVLYKAHPDYEYSALLRTQEKADKVTSLYPNLRPVIGSLDDSSVLEEEASKADIVLHAADASDHEGAARAISKGLAKGHSKETPGFWLHTGGTGILTYFDSKDNRLGEEWTRSEFNDYSGVSELTNLPDEAFHRNVDKIVLETAETHGDVVKTAIICPPTIYGKGRGPISGRGRQVYELTTLILRKAYAPVIGKGKAKWDNIHIHDLSSVYLLLVSAAVSRNLSSEIWGQKGYFLTENGRHVWGDLSRFIAEKASEMGAIPPDFRVESLSKQEAWETADFQALSWGLNSMGKAERARKVLGWEPKECSLEEEVPRIIEGERELMGKK</sequence>
<evidence type="ECO:0008006" key="3">
    <source>
        <dbReference type="Google" id="ProtNLM"/>
    </source>
</evidence>
<comment type="caution">
    <text evidence="1">The sequence shown here is derived from an EMBL/GenBank/DDBJ whole genome shotgun (WGS) entry which is preliminary data.</text>
</comment>
<dbReference type="InterPro" id="IPR036291">
    <property type="entry name" value="NAD(P)-bd_dom_sf"/>
</dbReference>
<name>A0A139I321_9PEZI</name>
<evidence type="ECO:0000313" key="1">
    <source>
        <dbReference type="EMBL" id="KXT09088.1"/>
    </source>
</evidence>
<proteinExistence type="predicted"/>
<keyword evidence="2" id="KW-1185">Reference proteome</keyword>
<reference evidence="1 2" key="1">
    <citation type="submission" date="2015-07" db="EMBL/GenBank/DDBJ databases">
        <title>Comparative genomics of the Sigatoka disease complex on banana suggests a link between parallel evolutionary changes in Pseudocercospora fijiensis and Pseudocercospora eumusae and increased virulence on the banana host.</title>
        <authorList>
            <person name="Chang T.-C."/>
            <person name="Salvucci A."/>
            <person name="Crous P.W."/>
            <person name="Stergiopoulos I."/>
        </authorList>
    </citation>
    <scope>NUCLEOTIDE SEQUENCE [LARGE SCALE GENOMIC DNA]</scope>
    <source>
        <strain evidence="1 2">CBS 116634</strain>
    </source>
</reference>
<dbReference type="GO" id="GO:0004029">
    <property type="term" value="F:aldehyde dehydrogenase (NAD+) activity"/>
    <property type="evidence" value="ECO:0007669"/>
    <property type="project" value="TreeGrafter"/>
</dbReference>
<dbReference type="STRING" id="113226.A0A139I321"/>
<dbReference type="EMBL" id="LFZO01000374">
    <property type="protein sequence ID" value="KXT09088.1"/>
    <property type="molecule type" value="Genomic_DNA"/>
</dbReference>
<dbReference type="Gene3D" id="3.40.50.720">
    <property type="entry name" value="NAD(P)-binding Rossmann-like Domain"/>
    <property type="match status" value="2"/>
</dbReference>
<gene>
    <name evidence="1" type="ORF">AC579_5295</name>
</gene>